<dbReference type="AlphaFoldDB" id="A0A4R1G4S0"/>
<gene>
    <name evidence="1" type="ORF">CLV83_4030</name>
</gene>
<dbReference type="Proteomes" id="UP000294546">
    <property type="component" value="Unassembled WGS sequence"/>
</dbReference>
<protein>
    <submittedName>
        <fullName evidence="1">Uncharacterized protein</fullName>
    </submittedName>
</protein>
<evidence type="ECO:0000313" key="1">
    <source>
        <dbReference type="EMBL" id="TCK02977.1"/>
    </source>
</evidence>
<sequence>MKIRDLLQLMMSVPVSGPVLAVKNIPEPLRSEMLSDYELTNAVFREPGKKDVCIKSRSYTFWCGERLKETYKTKSYRYFADEILNSLEVIERTVAVEPATAVLQPGSYLIHLTTQDGKERVGRLGWGAPVKTFELRHCEWMITSVAISAYENDEELVVYTKSGSDYRLKKPYKEVEVSIEDYQRLRQGFSPDNINSMKHMERNGATIGDPIY</sequence>
<reference evidence="1 2" key="1">
    <citation type="submission" date="2019-03" db="EMBL/GenBank/DDBJ databases">
        <title>Genomic Encyclopedia of Archaeal and Bacterial Type Strains, Phase II (KMG-II): from individual species to whole genera.</title>
        <authorList>
            <person name="Goeker M."/>
        </authorList>
    </citation>
    <scope>NUCLEOTIDE SEQUENCE [LARGE SCALE GENOMIC DNA]</scope>
    <source>
        <strain evidence="1 2">DSM 27697</strain>
    </source>
</reference>
<dbReference type="EMBL" id="SMFU01000013">
    <property type="protein sequence ID" value="TCK02977.1"/>
    <property type="molecule type" value="Genomic_DNA"/>
</dbReference>
<comment type="caution">
    <text evidence="1">The sequence shown here is derived from an EMBL/GenBank/DDBJ whole genome shotgun (WGS) entry which is preliminary data.</text>
</comment>
<organism evidence="1 2">
    <name type="scientific">Marinobacterium mangrovicola</name>
    <dbReference type="NCBI Taxonomy" id="1476959"/>
    <lineage>
        <taxon>Bacteria</taxon>
        <taxon>Pseudomonadati</taxon>
        <taxon>Pseudomonadota</taxon>
        <taxon>Gammaproteobacteria</taxon>
        <taxon>Oceanospirillales</taxon>
        <taxon>Oceanospirillaceae</taxon>
        <taxon>Marinobacterium</taxon>
    </lineage>
</organism>
<keyword evidence="2" id="KW-1185">Reference proteome</keyword>
<name>A0A4R1G4S0_9GAMM</name>
<accession>A0A4R1G4S0</accession>
<proteinExistence type="predicted"/>
<evidence type="ECO:0000313" key="2">
    <source>
        <dbReference type="Proteomes" id="UP000294546"/>
    </source>
</evidence>
<dbReference type="RefSeq" id="WP_132296875.1">
    <property type="nucleotide sequence ID" value="NZ_SMFU01000013.1"/>
</dbReference>